<feature type="domain" description="Response regulatory" evidence="8">
    <location>
        <begin position="9"/>
        <end position="125"/>
    </location>
</feature>
<evidence type="ECO:0000256" key="1">
    <source>
        <dbReference type="ARBA" id="ARBA00000085"/>
    </source>
</evidence>
<dbReference type="Pfam" id="PF00512">
    <property type="entry name" value="HisKA"/>
    <property type="match status" value="1"/>
</dbReference>
<dbReference type="InterPro" id="IPR036890">
    <property type="entry name" value="HATPase_C_sf"/>
</dbReference>
<dbReference type="RefSeq" id="WP_143814968.1">
    <property type="nucleotide sequence ID" value="NZ_LVJN01000021.1"/>
</dbReference>
<dbReference type="InterPro" id="IPR003661">
    <property type="entry name" value="HisK_dim/P_dom"/>
</dbReference>
<dbReference type="InterPro" id="IPR004358">
    <property type="entry name" value="Sig_transdc_His_kin-like_C"/>
</dbReference>
<feature type="domain" description="Histidine kinase" evidence="7">
    <location>
        <begin position="147"/>
        <end position="363"/>
    </location>
</feature>
<dbReference type="PANTHER" id="PTHR43547">
    <property type="entry name" value="TWO-COMPONENT HISTIDINE KINASE"/>
    <property type="match status" value="1"/>
</dbReference>
<dbReference type="InterPro" id="IPR003594">
    <property type="entry name" value="HATPase_dom"/>
</dbReference>
<gene>
    <name evidence="9" type="ORF">MAIT1_00566</name>
</gene>
<dbReference type="InterPro" id="IPR001789">
    <property type="entry name" value="Sig_transdc_resp-reg_receiver"/>
</dbReference>
<keyword evidence="4" id="KW-0808">Transferase</keyword>
<dbReference type="EC" id="2.7.13.3" evidence="2"/>
<evidence type="ECO:0000313" key="9">
    <source>
        <dbReference type="EMBL" id="OSM00132.1"/>
    </source>
</evidence>
<dbReference type="EMBL" id="LVJN01000021">
    <property type="protein sequence ID" value="OSM00132.1"/>
    <property type="molecule type" value="Genomic_DNA"/>
</dbReference>
<accession>A0A1Y2K1R2</accession>
<dbReference type="Gene3D" id="3.30.565.10">
    <property type="entry name" value="Histidine kinase-like ATPase, C-terminal domain"/>
    <property type="match status" value="1"/>
</dbReference>
<dbReference type="STRING" id="1434232.MAIT1_00566"/>
<dbReference type="PANTHER" id="PTHR43547:SF2">
    <property type="entry name" value="HYBRID SIGNAL TRANSDUCTION HISTIDINE KINASE C"/>
    <property type="match status" value="1"/>
</dbReference>
<dbReference type="SUPFAM" id="SSF55874">
    <property type="entry name" value="ATPase domain of HSP90 chaperone/DNA topoisomerase II/histidine kinase"/>
    <property type="match status" value="1"/>
</dbReference>
<comment type="catalytic activity">
    <reaction evidence="1">
        <text>ATP + protein L-histidine = ADP + protein N-phospho-L-histidine.</text>
        <dbReference type="EC" id="2.7.13.3"/>
    </reaction>
</comment>
<keyword evidence="3 6" id="KW-0597">Phosphoprotein</keyword>
<dbReference type="PROSITE" id="PS50109">
    <property type="entry name" value="HIS_KIN"/>
    <property type="match status" value="1"/>
</dbReference>
<feature type="modified residue" description="4-aspartylphosphate" evidence="6">
    <location>
        <position position="58"/>
    </location>
</feature>
<protein>
    <recommendedName>
        <fullName evidence="2">histidine kinase</fullName>
        <ecNumber evidence="2">2.7.13.3</ecNumber>
    </recommendedName>
</protein>
<dbReference type="Pfam" id="PF02518">
    <property type="entry name" value="HATPase_c"/>
    <property type="match status" value="1"/>
</dbReference>
<dbReference type="SMART" id="SM00448">
    <property type="entry name" value="REC"/>
    <property type="match status" value="1"/>
</dbReference>
<evidence type="ECO:0000313" key="10">
    <source>
        <dbReference type="Proteomes" id="UP000194003"/>
    </source>
</evidence>
<keyword evidence="5 9" id="KW-0418">Kinase</keyword>
<dbReference type="Gene3D" id="3.40.50.2300">
    <property type="match status" value="1"/>
</dbReference>
<evidence type="ECO:0000256" key="4">
    <source>
        <dbReference type="ARBA" id="ARBA00022679"/>
    </source>
</evidence>
<dbReference type="PROSITE" id="PS50110">
    <property type="entry name" value="RESPONSE_REGULATORY"/>
    <property type="match status" value="1"/>
</dbReference>
<evidence type="ECO:0000256" key="6">
    <source>
        <dbReference type="PROSITE-ProRule" id="PRU00169"/>
    </source>
</evidence>
<dbReference type="SUPFAM" id="SSF52172">
    <property type="entry name" value="CheY-like"/>
    <property type="match status" value="1"/>
</dbReference>
<dbReference type="OrthoDB" id="9795133at2"/>
<evidence type="ECO:0000256" key="5">
    <source>
        <dbReference type="ARBA" id="ARBA00022777"/>
    </source>
</evidence>
<evidence type="ECO:0000256" key="2">
    <source>
        <dbReference type="ARBA" id="ARBA00012438"/>
    </source>
</evidence>
<dbReference type="CDD" id="cd00075">
    <property type="entry name" value="HATPase"/>
    <property type="match status" value="1"/>
</dbReference>
<dbReference type="GO" id="GO:0000155">
    <property type="term" value="F:phosphorelay sensor kinase activity"/>
    <property type="evidence" value="ECO:0007669"/>
    <property type="project" value="InterPro"/>
</dbReference>
<dbReference type="FunFam" id="3.30.565.10:FF:000006">
    <property type="entry name" value="Sensor histidine kinase WalK"/>
    <property type="match status" value="1"/>
</dbReference>
<dbReference type="CDD" id="cd00082">
    <property type="entry name" value="HisKA"/>
    <property type="match status" value="1"/>
</dbReference>
<dbReference type="AlphaFoldDB" id="A0A1Y2K1R2"/>
<dbReference type="PRINTS" id="PR00344">
    <property type="entry name" value="BCTRLSENSOR"/>
</dbReference>
<dbReference type="Gene3D" id="1.10.287.130">
    <property type="match status" value="1"/>
</dbReference>
<comment type="caution">
    <text evidence="9">The sequence shown here is derived from an EMBL/GenBank/DDBJ whole genome shotgun (WGS) entry which is preliminary data.</text>
</comment>
<reference evidence="9 10" key="1">
    <citation type="journal article" date="2016" name="BMC Genomics">
        <title>Combined genomic and structural analyses of a cultured magnetotactic bacterium reveals its niche adaptation to a dynamic environment.</title>
        <authorList>
            <person name="Araujo A.C."/>
            <person name="Morillo V."/>
            <person name="Cypriano J."/>
            <person name="Teixeira L.C."/>
            <person name="Leao P."/>
            <person name="Lyra S."/>
            <person name="Almeida L.G."/>
            <person name="Bazylinski D.A."/>
            <person name="Vasconcellos A.T."/>
            <person name="Abreu F."/>
            <person name="Lins U."/>
        </authorList>
    </citation>
    <scope>NUCLEOTIDE SEQUENCE [LARGE SCALE GENOMIC DNA]</scope>
    <source>
        <strain evidence="9 10">IT-1</strain>
    </source>
</reference>
<dbReference type="InterPro" id="IPR011006">
    <property type="entry name" value="CheY-like_superfamily"/>
</dbReference>
<proteinExistence type="predicted"/>
<dbReference type="SMART" id="SM00387">
    <property type="entry name" value="HATPase_c"/>
    <property type="match status" value="1"/>
</dbReference>
<evidence type="ECO:0000256" key="3">
    <source>
        <dbReference type="ARBA" id="ARBA00022553"/>
    </source>
</evidence>
<organism evidence="9 10">
    <name type="scientific">Magnetofaba australis IT-1</name>
    <dbReference type="NCBI Taxonomy" id="1434232"/>
    <lineage>
        <taxon>Bacteria</taxon>
        <taxon>Pseudomonadati</taxon>
        <taxon>Pseudomonadota</taxon>
        <taxon>Magnetococcia</taxon>
        <taxon>Magnetococcales</taxon>
        <taxon>Magnetococcaceae</taxon>
        <taxon>Magnetofaba</taxon>
    </lineage>
</organism>
<dbReference type="InterPro" id="IPR005467">
    <property type="entry name" value="His_kinase_dom"/>
</dbReference>
<dbReference type="SMART" id="SM00388">
    <property type="entry name" value="HisKA"/>
    <property type="match status" value="1"/>
</dbReference>
<evidence type="ECO:0000259" key="8">
    <source>
        <dbReference type="PROSITE" id="PS50110"/>
    </source>
</evidence>
<sequence>MSEEQTPYKILVIDDEPLNLKVLSELLRAEYRAVVAKSGEQGLQAAAAHPTPDLILLDIVMPGMDGFETLSRLKADPVLATIPVIIVTSQNDVASETRGFSLGAVDFITKPFNAPVVMARVRTHLALQQQRRDLESLNAVKNRFLGIAAHDLRNPLSVVRGLAEALLEPRLEEDERLRMVEAVRRVSDQMLELLNDLLDVSAIESGNFDLDLELADLTELAGERVGLLAMQGVKKQVELVMGPSDTALCQIDPGRIAQVLDNLLSNAIKFSPPDTTVTVLVEAEGPWATCTVRDQGPGIAEEDLPKLFGEFQRLSSQPTGGERSTGLGLSIAKRIVSAHKGNIWVDSAVGIGSAFRFQLPLASAATTL</sequence>
<dbReference type="Pfam" id="PF00072">
    <property type="entry name" value="Response_reg"/>
    <property type="match status" value="1"/>
</dbReference>
<evidence type="ECO:0000259" key="7">
    <source>
        <dbReference type="PROSITE" id="PS50109"/>
    </source>
</evidence>
<keyword evidence="10" id="KW-1185">Reference proteome</keyword>
<dbReference type="Proteomes" id="UP000194003">
    <property type="component" value="Unassembled WGS sequence"/>
</dbReference>
<name>A0A1Y2K1R2_9PROT</name>